<reference evidence="1 2" key="1">
    <citation type="journal article" date="2016" name="Nat. Commun.">
        <title>Thousands of microbial genomes shed light on interconnected biogeochemical processes in an aquifer system.</title>
        <authorList>
            <person name="Anantharaman K."/>
            <person name="Brown C.T."/>
            <person name="Hug L.A."/>
            <person name="Sharon I."/>
            <person name="Castelle C.J."/>
            <person name="Probst A.J."/>
            <person name="Thomas B.C."/>
            <person name="Singh A."/>
            <person name="Wilkins M.J."/>
            <person name="Karaoz U."/>
            <person name="Brodie E.L."/>
            <person name="Williams K.H."/>
            <person name="Hubbard S.S."/>
            <person name="Banfield J.F."/>
        </authorList>
    </citation>
    <scope>NUCLEOTIDE SEQUENCE [LARGE SCALE GENOMIC DNA]</scope>
</reference>
<dbReference type="Proteomes" id="UP000176917">
    <property type="component" value="Unassembled WGS sequence"/>
</dbReference>
<dbReference type="EMBL" id="MHUG01000016">
    <property type="protein sequence ID" value="OHA73072.1"/>
    <property type="molecule type" value="Genomic_DNA"/>
</dbReference>
<evidence type="ECO:0000313" key="1">
    <source>
        <dbReference type="EMBL" id="OHA73072.1"/>
    </source>
</evidence>
<gene>
    <name evidence="1" type="ORF">A3B24_01515</name>
</gene>
<dbReference type="STRING" id="1802461.A3B24_01515"/>
<protein>
    <submittedName>
        <fullName evidence="1">Uncharacterized protein</fullName>
    </submittedName>
</protein>
<dbReference type="AlphaFoldDB" id="A0A1G2RLB5"/>
<sequence>MESQKKEKTFVVSLKGLAPWVSAIRYEKERDDVKLHITLAKETRPAVIVEESALGGKLSQRMFKNLEYHQLSSLYISLLSEQDFKDCGANGSNLKNCLVDLKNSAPDLSLLLVAQIPGKESKGFLWTHRESLRVKIAQGFESKTKGNWVVFRPEENAMNTKSRVLSLAGEL</sequence>
<organism evidence="1 2">
    <name type="scientific">Candidatus Wildermuthbacteria bacterium RIFCSPLOWO2_01_FULL_48_16</name>
    <dbReference type="NCBI Taxonomy" id="1802461"/>
    <lineage>
        <taxon>Bacteria</taxon>
        <taxon>Candidatus Wildermuthiibacteriota</taxon>
    </lineage>
</organism>
<comment type="caution">
    <text evidence="1">The sequence shown here is derived from an EMBL/GenBank/DDBJ whole genome shotgun (WGS) entry which is preliminary data.</text>
</comment>
<accession>A0A1G2RLB5</accession>
<proteinExistence type="predicted"/>
<name>A0A1G2RLB5_9BACT</name>
<evidence type="ECO:0000313" key="2">
    <source>
        <dbReference type="Proteomes" id="UP000176917"/>
    </source>
</evidence>